<accession>A0A7J9EYD5</accession>
<evidence type="ECO:0000313" key="1">
    <source>
        <dbReference type="EMBL" id="MBA0778020.1"/>
    </source>
</evidence>
<dbReference type="EMBL" id="JABEZW010000010">
    <property type="protein sequence ID" value="MBA0778020.1"/>
    <property type="molecule type" value="Genomic_DNA"/>
</dbReference>
<comment type="caution">
    <text evidence="1">The sequence shown here is derived from an EMBL/GenBank/DDBJ whole genome shotgun (WGS) entry which is preliminary data.</text>
</comment>
<keyword evidence="2" id="KW-1185">Reference proteome</keyword>
<reference evidence="1 2" key="1">
    <citation type="journal article" date="2019" name="Genome Biol. Evol.">
        <title>Insights into the evolution of the New World diploid cottons (Gossypium, subgenus Houzingenia) based on genome sequencing.</title>
        <authorList>
            <person name="Grover C.E."/>
            <person name="Arick M.A. 2nd"/>
            <person name="Thrash A."/>
            <person name="Conover J.L."/>
            <person name="Sanders W.S."/>
            <person name="Peterson D.G."/>
            <person name="Frelichowski J.E."/>
            <person name="Scheffler J.A."/>
            <person name="Scheffler B.E."/>
            <person name="Wendel J.F."/>
        </authorList>
    </citation>
    <scope>NUCLEOTIDE SEQUENCE [LARGE SCALE GENOMIC DNA]</scope>
    <source>
        <strain evidence="1">8</strain>
        <tissue evidence="1">Leaf</tissue>
    </source>
</reference>
<dbReference type="AlphaFoldDB" id="A0A7J9EYD5"/>
<sequence>MKRPCFQSSCTSQIGYCRRY</sequence>
<dbReference type="Proteomes" id="UP000593568">
    <property type="component" value="Unassembled WGS sequence"/>
</dbReference>
<organism evidence="1 2">
    <name type="scientific">Gossypium trilobum</name>
    <dbReference type="NCBI Taxonomy" id="34281"/>
    <lineage>
        <taxon>Eukaryota</taxon>
        <taxon>Viridiplantae</taxon>
        <taxon>Streptophyta</taxon>
        <taxon>Embryophyta</taxon>
        <taxon>Tracheophyta</taxon>
        <taxon>Spermatophyta</taxon>
        <taxon>Magnoliopsida</taxon>
        <taxon>eudicotyledons</taxon>
        <taxon>Gunneridae</taxon>
        <taxon>Pentapetalae</taxon>
        <taxon>rosids</taxon>
        <taxon>malvids</taxon>
        <taxon>Malvales</taxon>
        <taxon>Malvaceae</taxon>
        <taxon>Malvoideae</taxon>
        <taxon>Gossypium</taxon>
    </lineage>
</organism>
<name>A0A7J9EYD5_9ROSI</name>
<proteinExistence type="predicted"/>
<protein>
    <submittedName>
        <fullName evidence="1">Uncharacterized protein</fullName>
    </submittedName>
</protein>
<gene>
    <name evidence="1" type="ORF">Gotri_005955</name>
</gene>
<evidence type="ECO:0000313" key="2">
    <source>
        <dbReference type="Proteomes" id="UP000593568"/>
    </source>
</evidence>